<evidence type="ECO:0000256" key="1">
    <source>
        <dbReference type="SAM" id="MobiDB-lite"/>
    </source>
</evidence>
<keyword evidence="3" id="KW-1185">Reference proteome</keyword>
<reference evidence="2 3" key="1">
    <citation type="submission" date="2016-04" db="EMBL/GenBank/DDBJ databases">
        <title>A degradative enzymes factory behind the ericoid mycorrhizal symbiosis.</title>
        <authorList>
            <consortium name="DOE Joint Genome Institute"/>
            <person name="Martino E."/>
            <person name="Morin E."/>
            <person name="Grelet G."/>
            <person name="Kuo A."/>
            <person name="Kohler A."/>
            <person name="Daghino S."/>
            <person name="Barry K."/>
            <person name="Choi C."/>
            <person name="Cichocki N."/>
            <person name="Clum A."/>
            <person name="Copeland A."/>
            <person name="Hainaut M."/>
            <person name="Haridas S."/>
            <person name="Labutti K."/>
            <person name="Lindquist E."/>
            <person name="Lipzen A."/>
            <person name="Khouja H.-R."/>
            <person name="Murat C."/>
            <person name="Ohm R."/>
            <person name="Olson A."/>
            <person name="Spatafora J."/>
            <person name="Veneault-Fourrey C."/>
            <person name="Henrissat B."/>
            <person name="Grigoriev I."/>
            <person name="Martin F."/>
            <person name="Perotto S."/>
        </authorList>
    </citation>
    <scope>NUCLEOTIDE SEQUENCE [LARGE SCALE GENOMIC DNA]</scope>
    <source>
        <strain evidence="2 3">E</strain>
    </source>
</reference>
<sequence>MLSPARGFLIEKPTVQASEGVPSTPESAIPEEHAPQLNNSMAIIDSHLPARSPVCTMEENPQHASPAPETSPTYERACPAVSANELAAPSEPVTGPSSFFIVGSLPEANT</sequence>
<accession>A0A2J6THQ6</accession>
<gene>
    <name evidence="2" type="ORF">K444DRAFT_610603</name>
</gene>
<proteinExistence type="predicted"/>
<protein>
    <submittedName>
        <fullName evidence="2">Uncharacterized protein</fullName>
    </submittedName>
</protein>
<dbReference type="Proteomes" id="UP000235371">
    <property type="component" value="Unassembled WGS sequence"/>
</dbReference>
<organism evidence="2 3">
    <name type="scientific">Hyaloscypha bicolor E</name>
    <dbReference type="NCBI Taxonomy" id="1095630"/>
    <lineage>
        <taxon>Eukaryota</taxon>
        <taxon>Fungi</taxon>
        <taxon>Dikarya</taxon>
        <taxon>Ascomycota</taxon>
        <taxon>Pezizomycotina</taxon>
        <taxon>Leotiomycetes</taxon>
        <taxon>Helotiales</taxon>
        <taxon>Hyaloscyphaceae</taxon>
        <taxon>Hyaloscypha</taxon>
        <taxon>Hyaloscypha bicolor</taxon>
    </lineage>
</organism>
<evidence type="ECO:0000313" key="2">
    <source>
        <dbReference type="EMBL" id="PMD62556.1"/>
    </source>
</evidence>
<evidence type="ECO:0000313" key="3">
    <source>
        <dbReference type="Proteomes" id="UP000235371"/>
    </source>
</evidence>
<dbReference type="EMBL" id="KZ613783">
    <property type="protein sequence ID" value="PMD62556.1"/>
    <property type="molecule type" value="Genomic_DNA"/>
</dbReference>
<dbReference type="OrthoDB" id="3552953at2759"/>
<dbReference type="GeneID" id="36587857"/>
<feature type="region of interest" description="Disordered" evidence="1">
    <location>
        <begin position="53"/>
        <end position="76"/>
    </location>
</feature>
<name>A0A2J6THQ6_9HELO</name>
<dbReference type="InParanoid" id="A0A2J6THQ6"/>
<feature type="region of interest" description="Disordered" evidence="1">
    <location>
        <begin position="1"/>
        <end position="31"/>
    </location>
</feature>
<dbReference type="AlphaFoldDB" id="A0A2J6THQ6"/>
<feature type="region of interest" description="Disordered" evidence="1">
    <location>
        <begin position="88"/>
        <end position="110"/>
    </location>
</feature>
<dbReference type="RefSeq" id="XP_024739460.1">
    <property type="nucleotide sequence ID" value="XM_024879780.1"/>
</dbReference>